<accession>A0A1H2A3K5</accession>
<dbReference type="InterPro" id="IPR013785">
    <property type="entry name" value="Aldolase_TIM"/>
</dbReference>
<comment type="catalytic activity">
    <reaction evidence="7 8">
        <text>(1S,2R)-1-C-(indol-3-yl)glycerol 3-phosphate + L-serine = D-glyceraldehyde 3-phosphate + L-tryptophan + H2O</text>
        <dbReference type="Rhea" id="RHEA:10532"/>
        <dbReference type="ChEBI" id="CHEBI:15377"/>
        <dbReference type="ChEBI" id="CHEBI:33384"/>
        <dbReference type="ChEBI" id="CHEBI:57912"/>
        <dbReference type="ChEBI" id="CHEBI:58866"/>
        <dbReference type="ChEBI" id="CHEBI:59776"/>
        <dbReference type="EC" id="4.2.1.20"/>
    </reaction>
</comment>
<feature type="active site" description="Proton acceptor" evidence="8">
    <location>
        <position position="85"/>
    </location>
</feature>
<dbReference type="PANTHER" id="PTHR43406">
    <property type="entry name" value="TRYPTOPHAN SYNTHASE, ALPHA CHAIN"/>
    <property type="match status" value="1"/>
</dbReference>
<dbReference type="GO" id="GO:0004834">
    <property type="term" value="F:tryptophan synthase activity"/>
    <property type="evidence" value="ECO:0007669"/>
    <property type="project" value="UniProtKB-UniRule"/>
</dbReference>
<keyword evidence="3 8" id="KW-0028">Amino-acid biosynthesis</keyword>
<dbReference type="HAMAP" id="MF_00131">
    <property type="entry name" value="Trp_synth_alpha"/>
    <property type="match status" value="1"/>
</dbReference>
<reference evidence="11 12" key="1">
    <citation type="submission" date="2016-10" db="EMBL/GenBank/DDBJ databases">
        <authorList>
            <person name="de Groot N.N."/>
        </authorList>
    </citation>
    <scope>NUCLEOTIDE SEQUENCE [LARGE SCALE GENOMIC DNA]</scope>
    <source>
        <strain evidence="11 12">DSM 21800</strain>
    </source>
</reference>
<feature type="active site" description="Proton acceptor" evidence="8">
    <location>
        <position position="96"/>
    </location>
</feature>
<evidence type="ECO:0000256" key="10">
    <source>
        <dbReference type="SAM" id="MobiDB-lite"/>
    </source>
</evidence>
<evidence type="ECO:0000256" key="1">
    <source>
        <dbReference type="ARBA" id="ARBA00004733"/>
    </source>
</evidence>
<dbReference type="InterPro" id="IPR018204">
    <property type="entry name" value="Trp_synthase_alpha_AS"/>
</dbReference>
<dbReference type="UniPathway" id="UPA00035">
    <property type="reaction ID" value="UER00044"/>
</dbReference>
<dbReference type="InterPro" id="IPR002028">
    <property type="entry name" value="Trp_synthase_suA"/>
</dbReference>
<dbReference type="EC" id="4.2.1.20" evidence="8"/>
<evidence type="ECO:0000256" key="3">
    <source>
        <dbReference type="ARBA" id="ARBA00022605"/>
    </source>
</evidence>
<evidence type="ECO:0000313" key="11">
    <source>
        <dbReference type="EMBL" id="SDT40568.1"/>
    </source>
</evidence>
<dbReference type="PANTHER" id="PTHR43406:SF1">
    <property type="entry name" value="TRYPTOPHAN SYNTHASE ALPHA CHAIN, CHLOROPLASTIC"/>
    <property type="match status" value="1"/>
</dbReference>
<gene>
    <name evidence="8" type="primary">trpA</name>
    <name evidence="11" type="ORF">SAMN04489812_5646</name>
</gene>
<name>A0A1H2A3K5_9ACTN</name>
<dbReference type="STRING" id="630515.SAMN04489812_5646"/>
<dbReference type="EMBL" id="LT629772">
    <property type="protein sequence ID" value="SDT40568.1"/>
    <property type="molecule type" value="Genomic_DNA"/>
</dbReference>
<keyword evidence="6 8" id="KW-0456">Lyase</keyword>
<dbReference type="AlphaFoldDB" id="A0A1H2A3K5"/>
<feature type="region of interest" description="Disordered" evidence="10">
    <location>
        <begin position="1"/>
        <end position="28"/>
    </location>
</feature>
<evidence type="ECO:0000256" key="8">
    <source>
        <dbReference type="HAMAP-Rule" id="MF_00131"/>
    </source>
</evidence>
<evidence type="ECO:0000256" key="6">
    <source>
        <dbReference type="ARBA" id="ARBA00023239"/>
    </source>
</evidence>
<keyword evidence="12" id="KW-1185">Reference proteome</keyword>
<comment type="pathway">
    <text evidence="1 8">Amino-acid biosynthesis; L-tryptophan biosynthesis; L-tryptophan from chorismate: step 5/5.</text>
</comment>
<comment type="function">
    <text evidence="8">The alpha subunit is responsible for the aldol cleavage of indoleglycerol phosphate to indole and glyceraldehyde 3-phosphate.</text>
</comment>
<dbReference type="RefSeq" id="WP_091530118.1">
    <property type="nucleotide sequence ID" value="NZ_LT629772.1"/>
</dbReference>
<dbReference type="NCBIfam" id="TIGR00262">
    <property type="entry name" value="trpA"/>
    <property type="match status" value="1"/>
</dbReference>
<organism evidence="11 12">
    <name type="scientific">Microlunatus soli</name>
    <dbReference type="NCBI Taxonomy" id="630515"/>
    <lineage>
        <taxon>Bacteria</taxon>
        <taxon>Bacillati</taxon>
        <taxon>Actinomycetota</taxon>
        <taxon>Actinomycetes</taxon>
        <taxon>Propionibacteriales</taxon>
        <taxon>Propionibacteriaceae</taxon>
        <taxon>Microlunatus</taxon>
    </lineage>
</organism>
<dbReference type="InterPro" id="IPR011060">
    <property type="entry name" value="RibuloseP-bd_barrel"/>
</dbReference>
<dbReference type="Proteomes" id="UP000199103">
    <property type="component" value="Chromosome I"/>
</dbReference>
<comment type="subunit">
    <text evidence="2 8">Tetramer of two alpha and two beta chains.</text>
</comment>
<dbReference type="Pfam" id="PF00290">
    <property type="entry name" value="Trp_syntA"/>
    <property type="match status" value="1"/>
</dbReference>
<dbReference type="OrthoDB" id="9804578at2"/>
<proteinExistence type="inferred from homology"/>
<dbReference type="GO" id="GO:0005829">
    <property type="term" value="C:cytosol"/>
    <property type="evidence" value="ECO:0007669"/>
    <property type="project" value="TreeGrafter"/>
</dbReference>
<keyword evidence="5 8" id="KW-0057">Aromatic amino acid biosynthesis</keyword>
<evidence type="ECO:0000256" key="5">
    <source>
        <dbReference type="ARBA" id="ARBA00023141"/>
    </source>
</evidence>
<evidence type="ECO:0000256" key="4">
    <source>
        <dbReference type="ARBA" id="ARBA00022822"/>
    </source>
</evidence>
<protein>
    <recommendedName>
        <fullName evidence="8">Tryptophan synthase alpha chain</fullName>
        <ecNumber evidence="8">4.2.1.20</ecNumber>
    </recommendedName>
</protein>
<keyword evidence="4 8" id="KW-0822">Tryptophan biosynthesis</keyword>
<dbReference type="CDD" id="cd04724">
    <property type="entry name" value="Tryptophan_synthase_alpha"/>
    <property type="match status" value="1"/>
</dbReference>
<evidence type="ECO:0000256" key="2">
    <source>
        <dbReference type="ARBA" id="ARBA00011270"/>
    </source>
</evidence>
<dbReference type="SUPFAM" id="SSF51366">
    <property type="entry name" value="Ribulose-phoshate binding barrel"/>
    <property type="match status" value="1"/>
</dbReference>
<dbReference type="Gene3D" id="3.20.20.70">
    <property type="entry name" value="Aldolase class I"/>
    <property type="match status" value="1"/>
</dbReference>
<evidence type="ECO:0000256" key="9">
    <source>
        <dbReference type="RuleBase" id="RU003662"/>
    </source>
</evidence>
<evidence type="ECO:0000256" key="7">
    <source>
        <dbReference type="ARBA" id="ARBA00049047"/>
    </source>
</evidence>
<dbReference type="PROSITE" id="PS00167">
    <property type="entry name" value="TRP_SYNTHASE_ALPHA"/>
    <property type="match status" value="1"/>
</dbReference>
<comment type="similarity">
    <text evidence="8 9">Belongs to the TrpA family.</text>
</comment>
<feature type="compositionally biased region" description="Polar residues" evidence="10">
    <location>
        <begin position="1"/>
        <end position="10"/>
    </location>
</feature>
<evidence type="ECO:0000313" key="12">
    <source>
        <dbReference type="Proteomes" id="UP000199103"/>
    </source>
</evidence>
<sequence length="318" mass="32664">MSAANSTNPLRQGPEPVEGSSTRPTFDRGISGTVFAEATAAGRGALVGYLPVGYPSVRGSFDAMRTLCGVGPSGSKEHDGVDLVEIGMPYSDPVMDGATIQRASTRALQRGVRVRDVFGAVEAVANTDTTAVVMIYWNLVEHYGPDAFARDLAAAGGAGLITPDLTPDEAEAWFTASDAYGLDRIFLVAPSSSDERLTHTVDSCRGWVYATSVMGVTGARQQTSSAAPALVERVRTARPEALVGVGLGVSNGAQAAEVNGFADAAIVGSALVGELLKADDAGDPDDLSGLRAVVADLAGGVRSAVRSGTSDPAVRLSH</sequence>